<organism evidence="4 5">
    <name type="scientific">Plasticicumulans acidivorans</name>
    <dbReference type="NCBI Taxonomy" id="886464"/>
    <lineage>
        <taxon>Bacteria</taxon>
        <taxon>Pseudomonadati</taxon>
        <taxon>Pseudomonadota</taxon>
        <taxon>Gammaproteobacteria</taxon>
        <taxon>Candidatus Competibacteraceae</taxon>
        <taxon>Plasticicumulans</taxon>
    </lineage>
</organism>
<proteinExistence type="predicted"/>
<dbReference type="Gene3D" id="3.40.50.2300">
    <property type="match status" value="2"/>
</dbReference>
<gene>
    <name evidence="4" type="ORF">C7443_106142</name>
</gene>
<comment type="caution">
    <text evidence="4">The sequence shown here is derived from an EMBL/GenBank/DDBJ whole genome shotgun (WGS) entry which is preliminary data.</text>
</comment>
<keyword evidence="1 2" id="KW-0732">Signal</keyword>
<feature type="signal peptide" evidence="2">
    <location>
        <begin position="1"/>
        <end position="28"/>
    </location>
</feature>
<dbReference type="InterPro" id="IPR006311">
    <property type="entry name" value="TAT_signal"/>
</dbReference>
<dbReference type="OrthoDB" id="9769871at2"/>
<evidence type="ECO:0000313" key="5">
    <source>
        <dbReference type="Proteomes" id="UP000246569"/>
    </source>
</evidence>
<evidence type="ECO:0000259" key="3">
    <source>
        <dbReference type="Pfam" id="PF02608"/>
    </source>
</evidence>
<dbReference type="PROSITE" id="PS51318">
    <property type="entry name" value="TAT"/>
    <property type="match status" value="1"/>
</dbReference>
<name>A0A317MTT5_9GAMM</name>
<reference evidence="4 5" key="1">
    <citation type="submission" date="2018-05" db="EMBL/GenBank/DDBJ databases">
        <title>Genomic Encyclopedia of Type Strains, Phase IV (KMG-IV): sequencing the most valuable type-strain genomes for metagenomic binning, comparative biology and taxonomic classification.</title>
        <authorList>
            <person name="Goeker M."/>
        </authorList>
    </citation>
    <scope>NUCLEOTIDE SEQUENCE [LARGE SCALE GENOMIC DNA]</scope>
    <source>
        <strain evidence="4 5">DSM 23606</strain>
    </source>
</reference>
<feature type="chain" id="PRO_5016270757" evidence="2">
    <location>
        <begin position="29"/>
        <end position="367"/>
    </location>
</feature>
<dbReference type="GO" id="GO:0005886">
    <property type="term" value="C:plasma membrane"/>
    <property type="evidence" value="ECO:0007669"/>
    <property type="project" value="InterPro"/>
</dbReference>
<dbReference type="CDD" id="cd19963">
    <property type="entry name" value="PBP1_BMP-like"/>
    <property type="match status" value="1"/>
</dbReference>
<protein>
    <submittedName>
        <fullName evidence="4">Nucleoside-binding protein</fullName>
    </submittedName>
</protein>
<dbReference type="PANTHER" id="PTHR43208:SF1">
    <property type="entry name" value="ABC TRANSPORTER SUBSTRATE-BINDING PROTEIN"/>
    <property type="match status" value="1"/>
</dbReference>
<accession>A0A317MTT5</accession>
<dbReference type="InterPro" id="IPR019546">
    <property type="entry name" value="TAT_signal_bac_arc"/>
</dbReference>
<dbReference type="Pfam" id="PF02608">
    <property type="entry name" value="Bmp"/>
    <property type="match status" value="1"/>
</dbReference>
<dbReference type="Proteomes" id="UP000246569">
    <property type="component" value="Unassembled WGS sequence"/>
</dbReference>
<dbReference type="AlphaFoldDB" id="A0A317MTT5"/>
<dbReference type="InterPro" id="IPR003760">
    <property type="entry name" value="PnrA-like"/>
</dbReference>
<keyword evidence="5" id="KW-1185">Reference proteome</keyword>
<feature type="domain" description="ABC transporter substrate-binding protein PnrA-like" evidence="3">
    <location>
        <begin position="38"/>
        <end position="320"/>
    </location>
</feature>
<evidence type="ECO:0000313" key="4">
    <source>
        <dbReference type="EMBL" id="PWV61128.1"/>
    </source>
</evidence>
<dbReference type="PANTHER" id="PTHR43208">
    <property type="entry name" value="ABC TRANSPORTER SUBSTRATE-BINDING PROTEIN"/>
    <property type="match status" value="1"/>
</dbReference>
<dbReference type="RefSeq" id="WP_110018804.1">
    <property type="nucleotide sequence ID" value="NZ_QGTJ01000006.1"/>
</dbReference>
<dbReference type="InterPro" id="IPR028082">
    <property type="entry name" value="Peripla_BP_I"/>
</dbReference>
<sequence>MNIDRRTLLKGAAAAAGLAALSPLHALAAIPKPTLPLKIGFVYVSPIGDAGWTYQHDLGRKAVEESFGDKVQTKYVESVSEGADAERVIRDFAANGHQLVFATSFGYMNPTLKVARAFPKTVFEHATGYKQAANVGIYAARYYEARYLAGIIAAKMSTTGTAGYIAAFPIPEVVMGINAFVRGMRSVNPDAQLKVVWVNAWFDPGKEREAALTLAAQNADVLTHHTDSTAVVQAAEEKGLYAIGYHSDMSKYGPKAHLTAATHHWEGFYRKVVQDVIDGSWESSNVWGGLKDGMVDLAPLNPVVPGDVAALVAQKKQEIIDGKLHPFAGPLFDQDGRQVIGAGASLTDEELLKMNYYVEGIVGKLPK</sequence>
<dbReference type="EMBL" id="QGTJ01000006">
    <property type="protein sequence ID" value="PWV61128.1"/>
    <property type="molecule type" value="Genomic_DNA"/>
</dbReference>
<evidence type="ECO:0000256" key="1">
    <source>
        <dbReference type="ARBA" id="ARBA00022729"/>
    </source>
</evidence>
<dbReference type="NCBIfam" id="TIGR01409">
    <property type="entry name" value="TAT_signal_seq"/>
    <property type="match status" value="1"/>
</dbReference>
<dbReference type="SUPFAM" id="SSF53822">
    <property type="entry name" value="Periplasmic binding protein-like I"/>
    <property type="match status" value="1"/>
</dbReference>
<dbReference type="InterPro" id="IPR052910">
    <property type="entry name" value="ABC-Purine-Binding"/>
</dbReference>
<evidence type="ECO:0000256" key="2">
    <source>
        <dbReference type="SAM" id="SignalP"/>
    </source>
</evidence>